<dbReference type="InterPro" id="IPR016064">
    <property type="entry name" value="NAD/diacylglycerol_kinase_sf"/>
</dbReference>
<sequence length="427" mass="46469">MAASGNLTFRDDNDTEQVIEKKNLVTVIPDTDGKSSLIIHVQHHPENGTAPPEVKFSKGAIQDYSRPDTAHVDETHVLISTGSGTTLAKQFFDQAVSPVLQALSPASYPDFHIYHTQSATSIEELTSAVLFPKADSGSSLRIILLSGDGGIIDLVNGLLSTSPSSSYKPPKVDLLPLGTANALYHSINGGKDDTWGLSALATERYRPLPIFAAKFSADARLLVDEALSTEELSKDAKSGEPTLHGAVVCSWGMHASLVADSDTSEYRKFGIDRFKLAAKEALFPADGSLPHPYKAKVSILKGDEWKQLDAQEHMYVLASMVSNLEKTFTISPASKPLDGSLHLVQFGPTNGEEAMRIMGLAYQGGKHVDDGAVLYESIDGLKIQFEGKEKDARWRRICIDGKIVRLEENGWVEVRKEQRRVLDVASI</sequence>
<keyword evidence="3" id="KW-1185">Reference proteome</keyword>
<dbReference type="EMBL" id="MU004299">
    <property type="protein sequence ID" value="KAF2660429.1"/>
    <property type="molecule type" value="Genomic_DNA"/>
</dbReference>
<evidence type="ECO:0000313" key="3">
    <source>
        <dbReference type="Proteomes" id="UP000799324"/>
    </source>
</evidence>
<dbReference type="OrthoDB" id="3853857at2759"/>
<dbReference type="InterPro" id="IPR050187">
    <property type="entry name" value="Lipid_Phosphate_FormReg"/>
</dbReference>
<dbReference type="GO" id="GO:0005737">
    <property type="term" value="C:cytoplasm"/>
    <property type="evidence" value="ECO:0007669"/>
    <property type="project" value="TreeGrafter"/>
</dbReference>
<reference evidence="2" key="1">
    <citation type="journal article" date="2020" name="Stud. Mycol.">
        <title>101 Dothideomycetes genomes: a test case for predicting lifestyles and emergence of pathogens.</title>
        <authorList>
            <person name="Haridas S."/>
            <person name="Albert R."/>
            <person name="Binder M."/>
            <person name="Bloem J."/>
            <person name="Labutti K."/>
            <person name="Salamov A."/>
            <person name="Andreopoulos B."/>
            <person name="Baker S."/>
            <person name="Barry K."/>
            <person name="Bills G."/>
            <person name="Bluhm B."/>
            <person name="Cannon C."/>
            <person name="Castanera R."/>
            <person name="Culley D."/>
            <person name="Daum C."/>
            <person name="Ezra D."/>
            <person name="Gonzalez J."/>
            <person name="Henrissat B."/>
            <person name="Kuo A."/>
            <person name="Liang C."/>
            <person name="Lipzen A."/>
            <person name="Lutzoni F."/>
            <person name="Magnuson J."/>
            <person name="Mondo S."/>
            <person name="Nolan M."/>
            <person name="Ohm R."/>
            <person name="Pangilinan J."/>
            <person name="Park H.-J."/>
            <person name="Ramirez L."/>
            <person name="Alfaro M."/>
            <person name="Sun H."/>
            <person name="Tritt A."/>
            <person name="Yoshinaga Y."/>
            <person name="Zwiers L.-H."/>
            <person name="Turgeon B."/>
            <person name="Goodwin S."/>
            <person name="Spatafora J."/>
            <person name="Crous P."/>
            <person name="Grigoriev I."/>
        </authorList>
    </citation>
    <scope>NUCLEOTIDE SEQUENCE</scope>
    <source>
        <strain evidence="2">CBS 122681</strain>
    </source>
</reference>
<dbReference type="GO" id="GO:0016020">
    <property type="term" value="C:membrane"/>
    <property type="evidence" value="ECO:0007669"/>
    <property type="project" value="TreeGrafter"/>
</dbReference>
<accession>A0A6A6TK75</accession>
<dbReference type="SUPFAM" id="SSF111331">
    <property type="entry name" value="NAD kinase/diacylglycerol kinase-like"/>
    <property type="match status" value="1"/>
</dbReference>
<dbReference type="Gene3D" id="3.40.50.10330">
    <property type="entry name" value="Probable inorganic polyphosphate/atp-NAD kinase, domain 1"/>
    <property type="match status" value="1"/>
</dbReference>
<dbReference type="AlphaFoldDB" id="A0A6A6TK75"/>
<dbReference type="Proteomes" id="UP000799324">
    <property type="component" value="Unassembled WGS sequence"/>
</dbReference>
<organism evidence="2 3">
    <name type="scientific">Lophiostoma macrostomum CBS 122681</name>
    <dbReference type="NCBI Taxonomy" id="1314788"/>
    <lineage>
        <taxon>Eukaryota</taxon>
        <taxon>Fungi</taxon>
        <taxon>Dikarya</taxon>
        <taxon>Ascomycota</taxon>
        <taxon>Pezizomycotina</taxon>
        <taxon>Dothideomycetes</taxon>
        <taxon>Pleosporomycetidae</taxon>
        <taxon>Pleosporales</taxon>
        <taxon>Lophiostomataceae</taxon>
        <taxon>Lophiostoma</taxon>
    </lineage>
</organism>
<dbReference type="PANTHER" id="PTHR12358:SF108">
    <property type="entry name" value="DAGKC DOMAIN-CONTAINING PROTEIN"/>
    <property type="match status" value="1"/>
</dbReference>
<dbReference type="Pfam" id="PF00781">
    <property type="entry name" value="DAGK_cat"/>
    <property type="match status" value="1"/>
</dbReference>
<evidence type="ECO:0000313" key="2">
    <source>
        <dbReference type="EMBL" id="KAF2660429.1"/>
    </source>
</evidence>
<evidence type="ECO:0000259" key="1">
    <source>
        <dbReference type="PROSITE" id="PS50146"/>
    </source>
</evidence>
<dbReference type="GO" id="GO:0046512">
    <property type="term" value="P:sphingosine biosynthetic process"/>
    <property type="evidence" value="ECO:0007669"/>
    <property type="project" value="TreeGrafter"/>
</dbReference>
<dbReference type="PROSITE" id="PS50146">
    <property type="entry name" value="DAGK"/>
    <property type="match status" value="1"/>
</dbReference>
<dbReference type="PANTHER" id="PTHR12358">
    <property type="entry name" value="SPHINGOSINE KINASE"/>
    <property type="match status" value="1"/>
</dbReference>
<feature type="domain" description="DAGKc" evidence="1">
    <location>
        <begin position="72"/>
        <end position="219"/>
    </location>
</feature>
<gene>
    <name evidence="2" type="ORF">K491DRAFT_688190</name>
</gene>
<proteinExistence type="predicted"/>
<dbReference type="Gene3D" id="2.60.200.40">
    <property type="match status" value="1"/>
</dbReference>
<protein>
    <recommendedName>
        <fullName evidence="1">DAGKc domain-containing protein</fullName>
    </recommendedName>
</protein>
<dbReference type="InterPro" id="IPR001206">
    <property type="entry name" value="Diacylglycerol_kinase_cat_dom"/>
</dbReference>
<dbReference type="GO" id="GO:0001727">
    <property type="term" value="F:lipid kinase activity"/>
    <property type="evidence" value="ECO:0007669"/>
    <property type="project" value="TreeGrafter"/>
</dbReference>
<dbReference type="InterPro" id="IPR017438">
    <property type="entry name" value="ATP-NAD_kinase_N"/>
</dbReference>
<name>A0A6A6TK75_9PLEO</name>